<dbReference type="Gene3D" id="3.40.50.2000">
    <property type="entry name" value="Glycogen Phosphorylase B"/>
    <property type="match status" value="1"/>
</dbReference>
<evidence type="ECO:0000313" key="5">
    <source>
        <dbReference type="Proteomes" id="UP000199077"/>
    </source>
</evidence>
<gene>
    <name evidence="4" type="ORF">SAMN04489867_1952</name>
</gene>
<dbReference type="STRING" id="443156.SAMN04489867_1952"/>
<sequence>MRLLLRCDGGPGIGVGHVVRSLALAEEAVARGHEVALLGRVEGAFLVDLAAAVGPGLRLLGPAPSDRPTDLAASAADYDVLHVDHYDLPDGLLDALLVDGPESPRPVLSTMADGTYGARPADLVVDPTVDAQWSAPPAPARWHLRGSRFVALRRSVTSLRETVVEETGALVPRVLVVMGGVDPTGAAPGVVEALAATGLPLDVTVVASEGTRAALDALAASWSVGSLTVTDPVADLPARMARADLVVSAAGTSVWELCAMRRPMAVLAVVDNQEPGYAALLRAGAAVGLGTATEPLGTAGMADRLSAALADPGLRRDVAAAAGRVVDGLGAWRLVASFEDVLDGATASAGPGEVTVRPATPADAEPLWHWRNDPTTREHSRSQEPVPLESHLAWLTASLARRDRHLLVGEVAGRPVGTIRWDEDSAGEWEVSITVAPDSRGRGVAKGLLAAGEDWLADALDGSAEPGAPKAGDSGRGPGLAAYLAAVHTGNTASQRLFQRSGYLPDLPADGDGFERFVKF</sequence>
<protein>
    <submittedName>
        <fullName evidence="4">Spore coat polysaccharide biosynthesis protein SpsG, predicted glycosyltransferase</fullName>
    </submittedName>
</protein>
<dbReference type="Gene3D" id="3.40.50.11190">
    <property type="match status" value="1"/>
</dbReference>
<keyword evidence="5" id="KW-1185">Reference proteome</keyword>
<evidence type="ECO:0000259" key="3">
    <source>
        <dbReference type="PROSITE" id="PS51186"/>
    </source>
</evidence>
<dbReference type="PANTHER" id="PTHR43877">
    <property type="entry name" value="AMINOALKYLPHOSPHONATE N-ACETYLTRANSFERASE-RELATED-RELATED"/>
    <property type="match status" value="1"/>
</dbReference>
<reference evidence="5" key="1">
    <citation type="submission" date="2016-10" db="EMBL/GenBank/DDBJ databases">
        <authorList>
            <person name="Varghese N."/>
            <person name="Submissions S."/>
        </authorList>
    </citation>
    <scope>NUCLEOTIDE SEQUENCE [LARGE SCALE GENOMIC DNA]</scope>
    <source>
        <strain evidence="5">DSM 22329</strain>
    </source>
</reference>
<dbReference type="Pfam" id="PF13302">
    <property type="entry name" value="Acetyltransf_3"/>
    <property type="match status" value="1"/>
</dbReference>
<evidence type="ECO:0000256" key="1">
    <source>
        <dbReference type="ARBA" id="ARBA00022679"/>
    </source>
</evidence>
<organism evidence="4 5">
    <name type="scientific">Pedococcus dokdonensis</name>
    <dbReference type="NCBI Taxonomy" id="443156"/>
    <lineage>
        <taxon>Bacteria</taxon>
        <taxon>Bacillati</taxon>
        <taxon>Actinomycetota</taxon>
        <taxon>Actinomycetes</taxon>
        <taxon>Micrococcales</taxon>
        <taxon>Intrasporangiaceae</taxon>
        <taxon>Pedococcus</taxon>
    </lineage>
</organism>
<dbReference type="Gene3D" id="3.40.630.30">
    <property type="match status" value="1"/>
</dbReference>
<dbReference type="EMBL" id="LT629711">
    <property type="protein sequence ID" value="SDP28555.1"/>
    <property type="molecule type" value="Genomic_DNA"/>
</dbReference>
<dbReference type="InterPro" id="IPR016181">
    <property type="entry name" value="Acyl_CoA_acyltransferase"/>
</dbReference>
<dbReference type="Proteomes" id="UP000199077">
    <property type="component" value="Chromosome I"/>
</dbReference>
<accession>A0A1H0RGL3</accession>
<feature type="domain" description="N-acetyltransferase" evidence="3">
    <location>
        <begin position="354"/>
        <end position="520"/>
    </location>
</feature>
<dbReference type="PROSITE" id="PS51186">
    <property type="entry name" value="GNAT"/>
    <property type="match status" value="1"/>
</dbReference>
<proteinExistence type="predicted"/>
<dbReference type="InterPro" id="IPR000182">
    <property type="entry name" value="GNAT_dom"/>
</dbReference>
<dbReference type="AlphaFoldDB" id="A0A1H0RGL3"/>
<dbReference type="SUPFAM" id="SSF53756">
    <property type="entry name" value="UDP-Glycosyltransferase/glycogen phosphorylase"/>
    <property type="match status" value="1"/>
</dbReference>
<dbReference type="CDD" id="cd04301">
    <property type="entry name" value="NAT_SF"/>
    <property type="match status" value="1"/>
</dbReference>
<dbReference type="RefSeq" id="WP_091784626.1">
    <property type="nucleotide sequence ID" value="NZ_LT629711.1"/>
</dbReference>
<dbReference type="GO" id="GO:0016747">
    <property type="term" value="F:acyltransferase activity, transferring groups other than amino-acyl groups"/>
    <property type="evidence" value="ECO:0007669"/>
    <property type="project" value="InterPro"/>
</dbReference>
<keyword evidence="2" id="KW-0012">Acyltransferase</keyword>
<dbReference type="OrthoDB" id="9805604at2"/>
<evidence type="ECO:0000256" key="2">
    <source>
        <dbReference type="ARBA" id="ARBA00023315"/>
    </source>
</evidence>
<name>A0A1H0RGL3_9MICO</name>
<dbReference type="SUPFAM" id="SSF55729">
    <property type="entry name" value="Acyl-CoA N-acyltransferases (Nat)"/>
    <property type="match status" value="1"/>
</dbReference>
<dbReference type="InterPro" id="IPR050832">
    <property type="entry name" value="Bact_Acetyltransf"/>
</dbReference>
<keyword evidence="1 4" id="KW-0808">Transferase</keyword>
<evidence type="ECO:0000313" key="4">
    <source>
        <dbReference type="EMBL" id="SDP28555.1"/>
    </source>
</evidence>